<dbReference type="InterPro" id="IPR045254">
    <property type="entry name" value="Nit1/2_C-N_Hydrolase"/>
</dbReference>
<dbReference type="Gene3D" id="3.60.110.10">
    <property type="entry name" value="Carbon-nitrogen hydrolase"/>
    <property type="match status" value="1"/>
</dbReference>
<evidence type="ECO:0000256" key="2">
    <source>
        <dbReference type="ARBA" id="ARBA00022801"/>
    </source>
</evidence>
<dbReference type="CDD" id="cd07572">
    <property type="entry name" value="nit"/>
    <property type="match status" value="1"/>
</dbReference>
<evidence type="ECO:0000313" key="5">
    <source>
        <dbReference type="Proteomes" id="UP001225378"/>
    </source>
</evidence>
<gene>
    <name evidence="4" type="ORF">Q9L42_006855</name>
</gene>
<dbReference type="Proteomes" id="UP001225378">
    <property type="component" value="Chromosome"/>
</dbReference>
<dbReference type="PROSITE" id="PS01227">
    <property type="entry name" value="UPF0012"/>
    <property type="match status" value="1"/>
</dbReference>
<name>A0AAU7NXW1_9GAMM</name>
<dbReference type="PANTHER" id="PTHR23088:SF27">
    <property type="entry name" value="DEAMINATED GLUTATHIONE AMIDASE"/>
    <property type="match status" value="1"/>
</dbReference>
<comment type="similarity">
    <text evidence="1">Belongs to the carbon-nitrogen hydrolase superfamily. NIT1/NIT2 family.</text>
</comment>
<organism evidence="4 5">
    <name type="scientific">Methylomarinum roseum</name>
    <dbReference type="NCBI Taxonomy" id="3067653"/>
    <lineage>
        <taxon>Bacteria</taxon>
        <taxon>Pseudomonadati</taxon>
        <taxon>Pseudomonadota</taxon>
        <taxon>Gammaproteobacteria</taxon>
        <taxon>Methylococcales</taxon>
        <taxon>Methylococcaceae</taxon>
        <taxon>Methylomarinum</taxon>
    </lineage>
</organism>
<dbReference type="RefSeq" id="WP_349432415.1">
    <property type="nucleotide sequence ID" value="NZ_CP157743.1"/>
</dbReference>
<dbReference type="PANTHER" id="PTHR23088">
    <property type="entry name" value="NITRILASE-RELATED"/>
    <property type="match status" value="1"/>
</dbReference>
<dbReference type="EMBL" id="CP157743">
    <property type="protein sequence ID" value="XBS21837.1"/>
    <property type="molecule type" value="Genomic_DNA"/>
</dbReference>
<dbReference type="KEGG" id="mech:Q9L42_006855"/>
<dbReference type="InterPro" id="IPR001110">
    <property type="entry name" value="UPF0012_CS"/>
</dbReference>
<dbReference type="Pfam" id="PF00795">
    <property type="entry name" value="CN_hydrolase"/>
    <property type="match status" value="1"/>
</dbReference>
<sequence length="272" mass="29893">MSICAAIQMASSPNISSNLLQAEKLIGEAAKAGAKLIALPENFAIMGNNEFDKVKVREQDGSGRIQDFLSAAAKKYAVWLIGGTIPLVADDDDRVRAACLVYNDLGERVARYDKVHLFDVSVPDSDEEYRESDSIEPGDAPLVIDSPFGRLGVAVCYDLRFPEFFRTMARGGLDVLVVPAAFTAETGAAHWEVLLRARAIENLCYVIAPNQGGFHLNGRQTYGHSMIVDPWGVLLDCYKTGSGFVSADIDLDRLEKTRKSFPVLEHRRFFCA</sequence>
<evidence type="ECO:0000256" key="1">
    <source>
        <dbReference type="ARBA" id="ARBA00010613"/>
    </source>
</evidence>
<keyword evidence="5" id="KW-1185">Reference proteome</keyword>
<dbReference type="InterPro" id="IPR003010">
    <property type="entry name" value="C-N_Hydrolase"/>
</dbReference>
<dbReference type="InterPro" id="IPR036526">
    <property type="entry name" value="C-N_Hydrolase_sf"/>
</dbReference>
<protein>
    <submittedName>
        <fullName evidence="4">Carbon-nitrogen hydrolase family protein</fullName>
    </submittedName>
</protein>
<dbReference type="AlphaFoldDB" id="A0AAU7NXW1"/>
<accession>A0AAU7NXW1</accession>
<dbReference type="SUPFAM" id="SSF56317">
    <property type="entry name" value="Carbon-nitrogen hydrolase"/>
    <property type="match status" value="1"/>
</dbReference>
<reference evidence="4 5" key="1">
    <citation type="journal article" date="2024" name="Microbiology">
        <title>Methylomarinum rosea sp. nov., a novel halophilic methanotrophic bacterium from the hypersaline Lake Elton.</title>
        <authorList>
            <person name="Suleimanov R.Z."/>
            <person name="Oshkin I.Y."/>
            <person name="Danilova O.V."/>
            <person name="Suzina N.E."/>
            <person name="Dedysh S.N."/>
        </authorList>
    </citation>
    <scope>NUCLEOTIDE SEQUENCE [LARGE SCALE GENOMIC DNA]</scope>
    <source>
        <strain evidence="4 5">Ch1-1</strain>
    </source>
</reference>
<evidence type="ECO:0000259" key="3">
    <source>
        <dbReference type="PROSITE" id="PS50263"/>
    </source>
</evidence>
<dbReference type="GO" id="GO:0016811">
    <property type="term" value="F:hydrolase activity, acting on carbon-nitrogen (but not peptide) bonds, in linear amides"/>
    <property type="evidence" value="ECO:0007669"/>
    <property type="project" value="InterPro"/>
</dbReference>
<evidence type="ECO:0000313" key="4">
    <source>
        <dbReference type="EMBL" id="XBS21837.1"/>
    </source>
</evidence>
<dbReference type="PROSITE" id="PS50263">
    <property type="entry name" value="CN_HYDROLASE"/>
    <property type="match status" value="1"/>
</dbReference>
<proteinExistence type="inferred from homology"/>
<feature type="domain" description="CN hydrolase" evidence="3">
    <location>
        <begin position="1"/>
        <end position="251"/>
    </location>
</feature>
<keyword evidence="2 4" id="KW-0378">Hydrolase</keyword>